<dbReference type="GeneID" id="89923801"/>
<dbReference type="PANTHER" id="PTHR28125">
    <property type="entry name" value="MEIOTIC EXPRESSION UP-REGULATED PROTEIN 26"/>
    <property type="match status" value="1"/>
</dbReference>
<evidence type="ECO:0000313" key="4">
    <source>
        <dbReference type="Proteomes" id="UP001337655"/>
    </source>
</evidence>
<evidence type="ECO:0000313" key="3">
    <source>
        <dbReference type="EMBL" id="KAK5173773.1"/>
    </source>
</evidence>
<evidence type="ECO:0000259" key="2">
    <source>
        <dbReference type="Pfam" id="PF14616"/>
    </source>
</evidence>
<feature type="region of interest" description="Disordered" evidence="1">
    <location>
        <begin position="63"/>
        <end position="102"/>
    </location>
</feature>
<dbReference type="AlphaFoldDB" id="A0AAV9PM47"/>
<protein>
    <recommendedName>
        <fullName evidence="2">Transcription regulator Rua1 C-terminal domain-containing protein</fullName>
    </recommendedName>
</protein>
<reference evidence="3 4" key="1">
    <citation type="submission" date="2023-08" db="EMBL/GenBank/DDBJ databases">
        <title>Black Yeasts Isolated from many extreme environments.</title>
        <authorList>
            <person name="Coleine C."/>
            <person name="Stajich J.E."/>
            <person name="Selbmann L."/>
        </authorList>
    </citation>
    <scope>NUCLEOTIDE SEQUENCE [LARGE SCALE GENOMIC DNA]</scope>
    <source>
        <strain evidence="3 4">CCFEE 5935</strain>
    </source>
</reference>
<feature type="domain" description="Transcription regulator Rua1 C-terminal" evidence="2">
    <location>
        <begin position="129"/>
        <end position="224"/>
    </location>
</feature>
<dbReference type="Pfam" id="PF14616">
    <property type="entry name" value="Rua1_C"/>
    <property type="match status" value="1"/>
</dbReference>
<sequence>MNSPYGSPPIYDYGEEWLDPGWCDWSAVGGTFDDIDTLDLTCGETNNAQYTGPSRYPVTQDTFWDSGQQGWSQHTEARHDSVPQAGSSPADETANLNTLFSTPVGPKVDPRFAVNDERIQQQRARFDGDQYTAAWTRGQGTDRAGWCGFCSTWHKMKDSAYWYHMHYSHGISYATGQPFQPPKATQWNDKSNSVKVQCATCDEWLILGSGSRARTSYFRHAYKCEAKKSGGRTSSSRSRSSPTK</sequence>
<dbReference type="Proteomes" id="UP001337655">
    <property type="component" value="Unassembled WGS sequence"/>
</dbReference>
<dbReference type="EMBL" id="JAVRRT010000003">
    <property type="protein sequence ID" value="KAK5173773.1"/>
    <property type="molecule type" value="Genomic_DNA"/>
</dbReference>
<dbReference type="InterPro" id="IPR028012">
    <property type="entry name" value="Rua1_C"/>
</dbReference>
<comment type="caution">
    <text evidence="3">The sequence shown here is derived from an EMBL/GenBank/DDBJ whole genome shotgun (WGS) entry which is preliminary data.</text>
</comment>
<name>A0AAV9PM47_9PEZI</name>
<feature type="compositionally biased region" description="Polar residues" evidence="1">
    <location>
        <begin position="63"/>
        <end position="74"/>
    </location>
</feature>
<organism evidence="3 4">
    <name type="scientific">Saxophila tyrrhenica</name>
    <dbReference type="NCBI Taxonomy" id="1690608"/>
    <lineage>
        <taxon>Eukaryota</taxon>
        <taxon>Fungi</taxon>
        <taxon>Dikarya</taxon>
        <taxon>Ascomycota</taxon>
        <taxon>Pezizomycotina</taxon>
        <taxon>Dothideomycetes</taxon>
        <taxon>Dothideomycetidae</taxon>
        <taxon>Mycosphaerellales</taxon>
        <taxon>Extremaceae</taxon>
        <taxon>Saxophila</taxon>
    </lineage>
</organism>
<keyword evidence="4" id="KW-1185">Reference proteome</keyword>
<evidence type="ECO:0000256" key="1">
    <source>
        <dbReference type="SAM" id="MobiDB-lite"/>
    </source>
</evidence>
<gene>
    <name evidence="3" type="ORF">LTR77_002454</name>
</gene>
<proteinExistence type="predicted"/>
<dbReference type="RefSeq" id="XP_064662468.1">
    <property type="nucleotide sequence ID" value="XM_064799713.1"/>
</dbReference>
<dbReference type="PANTHER" id="PTHR28125:SF2">
    <property type="entry name" value="MEIOTIC EXPRESSION UP-REGULATED PROTEIN 26"/>
    <property type="match status" value="1"/>
</dbReference>
<accession>A0AAV9PM47</accession>